<keyword evidence="9" id="KW-0067">ATP-binding</keyword>
<dbReference type="InterPro" id="IPR004358">
    <property type="entry name" value="Sig_transdc_His_kin-like_C"/>
</dbReference>
<feature type="domain" description="Histidine kinase" evidence="12">
    <location>
        <begin position="258"/>
        <end position="460"/>
    </location>
</feature>
<dbReference type="CDD" id="cd00075">
    <property type="entry name" value="HATPase"/>
    <property type="match status" value="1"/>
</dbReference>
<evidence type="ECO:0000256" key="1">
    <source>
        <dbReference type="ARBA" id="ARBA00000085"/>
    </source>
</evidence>
<comment type="catalytic activity">
    <reaction evidence="1">
        <text>ATP + protein L-histidine = ADP + protein N-phospho-L-histidine.</text>
        <dbReference type="EC" id="2.7.13.3"/>
    </reaction>
</comment>
<dbReference type="Gene3D" id="3.30.565.10">
    <property type="entry name" value="Histidine kinase-like ATPase, C-terminal domain"/>
    <property type="match status" value="1"/>
</dbReference>
<dbReference type="Gene3D" id="1.10.287.130">
    <property type="match status" value="1"/>
</dbReference>
<dbReference type="EMBL" id="SACT01000006">
    <property type="protein sequence ID" value="RVT50204.1"/>
    <property type="molecule type" value="Genomic_DNA"/>
</dbReference>
<dbReference type="SMART" id="SM00388">
    <property type="entry name" value="HisKA"/>
    <property type="match status" value="1"/>
</dbReference>
<dbReference type="PRINTS" id="PR00344">
    <property type="entry name" value="BCTRLSENSOR"/>
</dbReference>
<dbReference type="InterPro" id="IPR005467">
    <property type="entry name" value="His_kinase_dom"/>
</dbReference>
<evidence type="ECO:0000256" key="4">
    <source>
        <dbReference type="ARBA" id="ARBA00022475"/>
    </source>
</evidence>
<dbReference type="InterPro" id="IPR003660">
    <property type="entry name" value="HAMP_dom"/>
</dbReference>
<evidence type="ECO:0000256" key="7">
    <source>
        <dbReference type="ARBA" id="ARBA00022741"/>
    </source>
</evidence>
<keyword evidence="15" id="KW-1185">Reference proteome</keyword>
<dbReference type="Pfam" id="PF00512">
    <property type="entry name" value="HisKA"/>
    <property type="match status" value="1"/>
</dbReference>
<protein>
    <recommendedName>
        <fullName evidence="3">histidine kinase</fullName>
        <ecNumber evidence="3">2.7.13.3</ecNumber>
    </recommendedName>
</protein>
<dbReference type="GO" id="GO:0005886">
    <property type="term" value="C:plasma membrane"/>
    <property type="evidence" value="ECO:0007669"/>
    <property type="project" value="UniProtKB-SubCell"/>
</dbReference>
<accession>A0A3S2U1S1</accession>
<dbReference type="InterPro" id="IPR003594">
    <property type="entry name" value="HATPase_dom"/>
</dbReference>
<evidence type="ECO:0000256" key="8">
    <source>
        <dbReference type="ARBA" id="ARBA00022777"/>
    </source>
</evidence>
<keyword evidence="11" id="KW-0472">Membrane</keyword>
<dbReference type="Pfam" id="PF00672">
    <property type="entry name" value="HAMP"/>
    <property type="match status" value="1"/>
</dbReference>
<comment type="caution">
    <text evidence="14">The sequence shown here is derived from an EMBL/GenBank/DDBJ whole genome shotgun (WGS) entry which is preliminary data.</text>
</comment>
<dbReference type="OrthoDB" id="9804645at2"/>
<dbReference type="GO" id="GO:0005524">
    <property type="term" value="F:ATP binding"/>
    <property type="evidence" value="ECO:0007669"/>
    <property type="project" value="UniProtKB-KW"/>
</dbReference>
<dbReference type="SMART" id="SM00387">
    <property type="entry name" value="HATPase_c"/>
    <property type="match status" value="1"/>
</dbReference>
<evidence type="ECO:0000313" key="15">
    <source>
        <dbReference type="Proteomes" id="UP000288178"/>
    </source>
</evidence>
<dbReference type="InterPro" id="IPR036890">
    <property type="entry name" value="HATPase_C_sf"/>
</dbReference>
<evidence type="ECO:0000256" key="10">
    <source>
        <dbReference type="SAM" id="Coils"/>
    </source>
</evidence>
<evidence type="ECO:0000313" key="14">
    <source>
        <dbReference type="EMBL" id="RVT50204.1"/>
    </source>
</evidence>
<gene>
    <name evidence="14" type="ORF">ENE75_18020</name>
</gene>
<dbReference type="PROSITE" id="PS50885">
    <property type="entry name" value="HAMP"/>
    <property type="match status" value="1"/>
</dbReference>
<dbReference type="Gene3D" id="6.10.340.10">
    <property type="match status" value="1"/>
</dbReference>
<keyword evidence="5" id="KW-0597">Phosphoprotein</keyword>
<keyword evidence="7" id="KW-0547">Nucleotide-binding</keyword>
<keyword evidence="6" id="KW-0808">Transferase</keyword>
<reference evidence="14 15" key="1">
    <citation type="submission" date="2019-01" db="EMBL/GenBank/DDBJ databases">
        <authorList>
            <person name="Chen W.-M."/>
        </authorList>
    </citation>
    <scope>NUCLEOTIDE SEQUENCE [LARGE SCALE GENOMIC DNA]</scope>
    <source>
        <strain evidence="14 15">ICH-3</strain>
    </source>
</reference>
<dbReference type="Proteomes" id="UP000288178">
    <property type="component" value="Unassembled WGS sequence"/>
</dbReference>
<dbReference type="GO" id="GO:0000155">
    <property type="term" value="F:phosphorelay sensor kinase activity"/>
    <property type="evidence" value="ECO:0007669"/>
    <property type="project" value="InterPro"/>
</dbReference>
<sequence>MRSLYLRIWLTVVAALALFAAVSGWLVQRHLEQERERIEASVRERVSAWGELMQRSLPPADAPRDEQAAAVHAWSEKLRLAIALEAADGSRIATSASYARRENDLSLPFRRMLPIAFDDGRTLWVMQPRNPRRLGEATFGPEGELPPRAGPRPLGPPWPSLEMRGLPVLPGLPEGVTMLALLAVLFAAVAAGAFPVVRRLTRRLEALKQGVEAFGAGALDQRVAEDGRDEVAALGASFNRSAARIEALLRAHQNLLANASHELRSPLARLKMALAMLDDAPAAEREALQAEIRTNIGELDALVEEVLLASRLDAATPGPSLVQEPVDLLGLAVEEAAHLGADAEGDPVIVRGDERLLRRAVRNLLENARRYGGDAVEVQVHRDGAQGVLAVLDRGPGVPAAHRERIFEPFFRLPGHAEREGGVGLGLALVRQIVERHSGQVACTERPGGGSVFSLRLPLG</sequence>
<dbReference type="InterPro" id="IPR036097">
    <property type="entry name" value="HisK_dim/P_sf"/>
</dbReference>
<dbReference type="InterPro" id="IPR050980">
    <property type="entry name" value="2C_sensor_his_kinase"/>
</dbReference>
<evidence type="ECO:0000259" key="13">
    <source>
        <dbReference type="PROSITE" id="PS50885"/>
    </source>
</evidence>
<dbReference type="CDD" id="cd00082">
    <property type="entry name" value="HisKA"/>
    <property type="match status" value="1"/>
</dbReference>
<dbReference type="AlphaFoldDB" id="A0A3S2U1S1"/>
<keyword evidence="4" id="KW-1003">Cell membrane</keyword>
<dbReference type="SUPFAM" id="SSF47384">
    <property type="entry name" value="Homodimeric domain of signal transducing histidine kinase"/>
    <property type="match status" value="1"/>
</dbReference>
<organism evidence="14 15">
    <name type="scientific">Rubrivivax albus</name>
    <dbReference type="NCBI Taxonomy" id="2499835"/>
    <lineage>
        <taxon>Bacteria</taxon>
        <taxon>Pseudomonadati</taxon>
        <taxon>Pseudomonadota</taxon>
        <taxon>Betaproteobacteria</taxon>
        <taxon>Burkholderiales</taxon>
        <taxon>Sphaerotilaceae</taxon>
        <taxon>Rubrivivax</taxon>
    </lineage>
</organism>
<dbReference type="RefSeq" id="WP_128199714.1">
    <property type="nucleotide sequence ID" value="NZ_SACT01000006.1"/>
</dbReference>
<dbReference type="SUPFAM" id="SSF55874">
    <property type="entry name" value="ATPase domain of HSP90 chaperone/DNA topoisomerase II/histidine kinase"/>
    <property type="match status" value="1"/>
</dbReference>
<dbReference type="Pfam" id="PF02518">
    <property type="entry name" value="HATPase_c"/>
    <property type="match status" value="1"/>
</dbReference>
<dbReference type="CDD" id="cd06225">
    <property type="entry name" value="HAMP"/>
    <property type="match status" value="1"/>
</dbReference>
<keyword evidence="8" id="KW-0418">Kinase</keyword>
<evidence type="ECO:0000256" key="3">
    <source>
        <dbReference type="ARBA" id="ARBA00012438"/>
    </source>
</evidence>
<evidence type="ECO:0000259" key="12">
    <source>
        <dbReference type="PROSITE" id="PS50109"/>
    </source>
</evidence>
<evidence type="ECO:0000256" key="6">
    <source>
        <dbReference type="ARBA" id="ARBA00022679"/>
    </source>
</evidence>
<keyword evidence="10" id="KW-0175">Coiled coil</keyword>
<dbReference type="PANTHER" id="PTHR44936">
    <property type="entry name" value="SENSOR PROTEIN CREC"/>
    <property type="match status" value="1"/>
</dbReference>
<evidence type="ECO:0000256" key="9">
    <source>
        <dbReference type="ARBA" id="ARBA00022840"/>
    </source>
</evidence>
<dbReference type="SMART" id="SM00304">
    <property type="entry name" value="HAMP"/>
    <property type="match status" value="1"/>
</dbReference>
<dbReference type="InterPro" id="IPR003661">
    <property type="entry name" value="HisK_dim/P_dom"/>
</dbReference>
<proteinExistence type="predicted"/>
<dbReference type="EC" id="2.7.13.3" evidence="3"/>
<evidence type="ECO:0000256" key="11">
    <source>
        <dbReference type="SAM" id="Phobius"/>
    </source>
</evidence>
<keyword evidence="11" id="KW-0812">Transmembrane</keyword>
<dbReference type="PROSITE" id="PS50109">
    <property type="entry name" value="HIS_KIN"/>
    <property type="match status" value="1"/>
</dbReference>
<feature type="coiled-coil region" evidence="10">
    <location>
        <begin position="242"/>
        <end position="305"/>
    </location>
</feature>
<feature type="transmembrane region" description="Helical" evidence="11">
    <location>
        <begin position="176"/>
        <end position="197"/>
    </location>
</feature>
<feature type="domain" description="HAMP" evidence="13">
    <location>
        <begin position="198"/>
        <end position="250"/>
    </location>
</feature>
<keyword evidence="11" id="KW-1133">Transmembrane helix</keyword>
<evidence type="ECO:0000256" key="2">
    <source>
        <dbReference type="ARBA" id="ARBA00004651"/>
    </source>
</evidence>
<dbReference type="PANTHER" id="PTHR44936:SF10">
    <property type="entry name" value="SENSOR PROTEIN RSTB"/>
    <property type="match status" value="1"/>
</dbReference>
<dbReference type="SUPFAM" id="SSF158472">
    <property type="entry name" value="HAMP domain-like"/>
    <property type="match status" value="1"/>
</dbReference>
<evidence type="ECO:0000256" key="5">
    <source>
        <dbReference type="ARBA" id="ARBA00022553"/>
    </source>
</evidence>
<name>A0A3S2U1S1_9BURK</name>
<comment type="subcellular location">
    <subcellularLocation>
        <location evidence="2">Cell membrane</location>
        <topology evidence="2">Multi-pass membrane protein</topology>
    </subcellularLocation>
</comment>